<keyword evidence="2" id="KW-1185">Reference proteome</keyword>
<dbReference type="AlphaFoldDB" id="A0A290QA12"/>
<sequence length="86" mass="9938">MTCYAGVLLLEMRDQWVKALVFRNDVKEPRRIGGDRPAKVICQREVQGVFSRCAEANQLNVRSAFEQLFDQVGLQARLLLSYQQHE</sequence>
<dbReference type="EMBL" id="CP023344">
    <property type="protein sequence ID" value="ATC63076.1"/>
    <property type="molecule type" value="Genomic_DNA"/>
</dbReference>
<dbReference type="Proteomes" id="UP000217265">
    <property type="component" value="Chromosome"/>
</dbReference>
<protein>
    <submittedName>
        <fullName evidence="1">Uncharacterized protein</fullName>
    </submittedName>
</protein>
<accession>A0A290QA12</accession>
<dbReference type="KEGG" id="vbh:CMV30_03395"/>
<organism evidence="1 2">
    <name type="scientific">Nibricoccus aquaticus</name>
    <dbReference type="NCBI Taxonomy" id="2576891"/>
    <lineage>
        <taxon>Bacteria</taxon>
        <taxon>Pseudomonadati</taxon>
        <taxon>Verrucomicrobiota</taxon>
        <taxon>Opitutia</taxon>
        <taxon>Opitutales</taxon>
        <taxon>Opitutaceae</taxon>
        <taxon>Nibricoccus</taxon>
    </lineage>
</organism>
<reference evidence="1 2" key="1">
    <citation type="submission" date="2017-09" db="EMBL/GenBank/DDBJ databases">
        <title>Complete genome sequence of Verrucomicrobial strain HZ-65, isolated from freshwater.</title>
        <authorList>
            <person name="Choi A."/>
        </authorList>
    </citation>
    <scope>NUCLEOTIDE SEQUENCE [LARGE SCALE GENOMIC DNA]</scope>
    <source>
        <strain evidence="1 2">HZ-65</strain>
    </source>
</reference>
<proteinExistence type="predicted"/>
<evidence type="ECO:0000313" key="2">
    <source>
        <dbReference type="Proteomes" id="UP000217265"/>
    </source>
</evidence>
<evidence type="ECO:0000313" key="1">
    <source>
        <dbReference type="EMBL" id="ATC63076.1"/>
    </source>
</evidence>
<gene>
    <name evidence="1" type="ORF">CMV30_03395</name>
</gene>
<name>A0A290QA12_9BACT</name>